<dbReference type="InterPro" id="IPR008414">
    <property type="entry name" value="HBL"/>
</dbReference>
<name>A0A9W3SJW6_BACTU</name>
<dbReference type="AlphaFoldDB" id="A0A9W3SJW6"/>
<keyword evidence="1" id="KW-0175">Coiled coil</keyword>
<dbReference type="PANTHER" id="PTHR38443">
    <property type="match status" value="1"/>
</dbReference>
<keyword evidence="3" id="KW-0614">Plasmid</keyword>
<gene>
    <name evidence="3" type="primary">hblA2_2</name>
    <name evidence="3" type="ORF">BT246_69190</name>
</gene>
<dbReference type="PANTHER" id="PTHR38443:SF2">
    <property type="entry name" value="NON-HEMOLYTIC ENTEROTOXIN LYTIC COMPONENT L1"/>
    <property type="match status" value="1"/>
</dbReference>
<geneLocation type="plasmid" evidence="3 4">
    <name>p109822</name>
</geneLocation>
<dbReference type="EMBL" id="CP015355">
    <property type="protein sequence ID" value="ANS52210.1"/>
    <property type="molecule type" value="Genomic_DNA"/>
</dbReference>
<organism evidence="3 4">
    <name type="scientific">Bacillus thuringiensis</name>
    <dbReference type="NCBI Taxonomy" id="1428"/>
    <lineage>
        <taxon>Bacteria</taxon>
        <taxon>Bacillati</taxon>
        <taxon>Bacillota</taxon>
        <taxon>Bacilli</taxon>
        <taxon>Bacillales</taxon>
        <taxon>Bacillaceae</taxon>
        <taxon>Bacillus</taxon>
        <taxon>Bacillus cereus group</taxon>
    </lineage>
</organism>
<dbReference type="Pfam" id="PF05791">
    <property type="entry name" value="Bacillus_HBL"/>
    <property type="match status" value="1"/>
</dbReference>
<dbReference type="GO" id="GO:0016020">
    <property type="term" value="C:membrane"/>
    <property type="evidence" value="ECO:0007669"/>
    <property type="project" value="InterPro"/>
</dbReference>
<accession>A0A9W3SJW6</accession>
<dbReference type="CDD" id="cd22653">
    <property type="entry name" value="ClyA_HblB-like"/>
    <property type="match status" value="1"/>
</dbReference>
<sequence>MEHYKKKMLLLLAIGGMLTNTLPSFAVAAERKEGFISEQKNRGDSAFSPTGFRGILAQTYSSMFVMKLYTEKIQRQSETDLGSIRTIDDKLRENIVSHQKSAKKHATYWIEDLHPQILKVNQSIINFNELFQNYYVRLSASIKQKNKEQLQSDLEELSEFITNNIRESDLLTKAIQQFRSNIHLDVRNFKEDSSNLTPILTNENSKVTVVQQQITQWNDKIKKLKNQLLRGETICFPLLGCLTGKPLITAVNKEISSAENEIHKLQSRLVGGEKEVAILTDVQNKIVNMVEAIDMALGALQHVSNQWYTIQVKYETVLEDIQNIDPEDLSFIRLDLNTAKKEWQDMKEYAEKLLELYLTTD</sequence>
<evidence type="ECO:0000256" key="1">
    <source>
        <dbReference type="SAM" id="Coils"/>
    </source>
</evidence>
<feature type="coiled-coil region" evidence="1">
    <location>
        <begin position="207"/>
        <end position="275"/>
    </location>
</feature>
<protein>
    <submittedName>
        <fullName evidence="3">Hemolysin BL-binding component HblA</fullName>
    </submittedName>
</protein>
<keyword evidence="2" id="KW-0732">Signal</keyword>
<reference evidence="3 4" key="1">
    <citation type="submission" date="2016-04" db="EMBL/GenBank/DDBJ databases">
        <title>High quality genome of the nematocidal Bacillus thuringiensis MYBT18246.</title>
        <authorList>
            <person name="Hollensteiner J."/>
            <person name="Poehlein A."/>
            <person name="Sproeer C."/>
            <person name="Bunk B."/>
            <person name="Rosenstiel P."/>
            <person name="Schulenburg H."/>
            <person name="Liesegang H."/>
        </authorList>
    </citation>
    <scope>NUCLEOTIDE SEQUENCE [LARGE SCALE GENOMIC DNA]</scope>
    <source>
        <strain evidence="3 4">MYBT18246</strain>
        <plasmid evidence="3 4">p109822</plasmid>
    </source>
</reference>
<dbReference type="SUPFAM" id="SSF58100">
    <property type="entry name" value="Bacterial hemolysins"/>
    <property type="match status" value="1"/>
</dbReference>
<dbReference type="Gene3D" id="1.20.1170.10">
    <property type="match status" value="1"/>
</dbReference>
<dbReference type="RefSeq" id="WP_065486884.1">
    <property type="nucleotide sequence ID" value="NZ_CP015355.1"/>
</dbReference>
<dbReference type="Proteomes" id="UP000092743">
    <property type="component" value="Plasmid p109822"/>
</dbReference>
<dbReference type="InterPro" id="IPR052785">
    <property type="entry name" value="Enterotoxin_cmpnt"/>
</dbReference>
<proteinExistence type="predicted"/>
<evidence type="ECO:0000313" key="4">
    <source>
        <dbReference type="Proteomes" id="UP000092743"/>
    </source>
</evidence>
<evidence type="ECO:0000313" key="3">
    <source>
        <dbReference type="EMBL" id="ANS52210.1"/>
    </source>
</evidence>
<evidence type="ECO:0000256" key="2">
    <source>
        <dbReference type="SAM" id="SignalP"/>
    </source>
</evidence>
<feature type="chain" id="PRO_5040821798" evidence="2">
    <location>
        <begin position="29"/>
        <end position="361"/>
    </location>
</feature>
<feature type="signal peptide" evidence="2">
    <location>
        <begin position="1"/>
        <end position="28"/>
    </location>
</feature>